<evidence type="ECO:0000256" key="1">
    <source>
        <dbReference type="ARBA" id="ARBA00010980"/>
    </source>
</evidence>
<dbReference type="PROSITE" id="PS51257">
    <property type="entry name" value="PROKAR_LIPOPROTEIN"/>
    <property type="match status" value="1"/>
</dbReference>
<dbReference type="PANTHER" id="PTHR31683">
    <property type="entry name" value="PECTATE LYASE 18-RELATED"/>
    <property type="match status" value="1"/>
</dbReference>
<evidence type="ECO:0000256" key="4">
    <source>
        <dbReference type="RuleBase" id="RU361173"/>
    </source>
</evidence>
<feature type="chain" id="PRO_5034107585" description="Pectate lyase domain-containing protein" evidence="6">
    <location>
        <begin position="20"/>
        <end position="450"/>
    </location>
</feature>
<reference evidence="8" key="1">
    <citation type="journal article" date="2020" name="BMC Genomics">
        <title>Correction to: Identification and distribution of gene clusters required for synthesis of sphingolipid metabolism inhibitors in diverse species of the filamentous fungus Fusarium.</title>
        <authorList>
            <person name="Kim H.S."/>
            <person name="Lohmar J.M."/>
            <person name="Busman M."/>
            <person name="Brown D.W."/>
            <person name="Naumann T.A."/>
            <person name="Divon H.H."/>
            <person name="Lysoe E."/>
            <person name="Uhlig S."/>
            <person name="Proctor R.H."/>
        </authorList>
    </citation>
    <scope>NUCLEOTIDE SEQUENCE</scope>
    <source>
        <strain evidence="8">NRRL 22465</strain>
    </source>
</reference>
<dbReference type="OrthoDB" id="1637350at2759"/>
<dbReference type="EMBL" id="JABEYC010000442">
    <property type="protein sequence ID" value="KAF4977384.1"/>
    <property type="molecule type" value="Genomic_DNA"/>
</dbReference>
<evidence type="ECO:0000256" key="6">
    <source>
        <dbReference type="SAM" id="SignalP"/>
    </source>
</evidence>
<keyword evidence="4" id="KW-0964">Secreted</keyword>
<comment type="subcellular location">
    <subcellularLocation>
        <location evidence="4">Secreted</location>
    </subcellularLocation>
</comment>
<dbReference type="SUPFAM" id="SSF51126">
    <property type="entry name" value="Pectin lyase-like"/>
    <property type="match status" value="1"/>
</dbReference>
<keyword evidence="2 6" id="KW-0732">Signal</keyword>
<reference evidence="8" key="2">
    <citation type="submission" date="2020-05" db="EMBL/GenBank/DDBJ databases">
        <authorList>
            <person name="Kim H.-S."/>
            <person name="Proctor R.H."/>
            <person name="Brown D.W."/>
        </authorList>
    </citation>
    <scope>NUCLEOTIDE SEQUENCE</scope>
    <source>
        <strain evidence="8">NRRL 22465</strain>
    </source>
</reference>
<gene>
    <name evidence="8" type="ORF">FZEAL_6074</name>
</gene>
<evidence type="ECO:0000313" key="9">
    <source>
        <dbReference type="Proteomes" id="UP000635477"/>
    </source>
</evidence>
<dbReference type="GO" id="GO:0000272">
    <property type="term" value="P:polysaccharide catabolic process"/>
    <property type="evidence" value="ECO:0007669"/>
    <property type="project" value="UniProtKB-KW"/>
</dbReference>
<evidence type="ECO:0000256" key="2">
    <source>
        <dbReference type="ARBA" id="ARBA00022729"/>
    </source>
</evidence>
<dbReference type="PANTHER" id="PTHR31683:SF18">
    <property type="entry name" value="PECTATE LYASE 21-RELATED"/>
    <property type="match status" value="1"/>
</dbReference>
<feature type="domain" description="Pectate lyase" evidence="7">
    <location>
        <begin position="177"/>
        <end position="389"/>
    </location>
</feature>
<keyword evidence="9" id="KW-1185">Reference proteome</keyword>
<protein>
    <recommendedName>
        <fullName evidence="7">Pectate lyase domain-containing protein</fullName>
    </recommendedName>
</protein>
<proteinExistence type="inferred from homology"/>
<evidence type="ECO:0000259" key="7">
    <source>
        <dbReference type="SMART" id="SM00656"/>
    </source>
</evidence>
<dbReference type="InterPro" id="IPR002022">
    <property type="entry name" value="Pec_lyase"/>
</dbReference>
<dbReference type="InterPro" id="IPR045032">
    <property type="entry name" value="PEL"/>
</dbReference>
<accession>A0A8H4UJK3</accession>
<keyword evidence="4" id="KW-0624">Polysaccharide degradation</keyword>
<organism evidence="8 9">
    <name type="scientific">Fusarium zealandicum</name>
    <dbReference type="NCBI Taxonomy" id="1053134"/>
    <lineage>
        <taxon>Eukaryota</taxon>
        <taxon>Fungi</taxon>
        <taxon>Dikarya</taxon>
        <taxon>Ascomycota</taxon>
        <taxon>Pezizomycotina</taxon>
        <taxon>Sordariomycetes</taxon>
        <taxon>Hypocreomycetidae</taxon>
        <taxon>Hypocreales</taxon>
        <taxon>Nectriaceae</taxon>
        <taxon>Fusarium</taxon>
        <taxon>Fusarium staphyleae species complex</taxon>
    </lineage>
</organism>
<feature type="region of interest" description="Disordered" evidence="5">
    <location>
        <begin position="117"/>
        <end position="156"/>
    </location>
</feature>
<dbReference type="GO" id="GO:0030570">
    <property type="term" value="F:pectate lyase activity"/>
    <property type="evidence" value="ECO:0007669"/>
    <property type="project" value="InterPro"/>
</dbReference>
<feature type="compositionally biased region" description="Low complexity" evidence="5">
    <location>
        <begin position="117"/>
        <end position="142"/>
    </location>
</feature>
<evidence type="ECO:0000256" key="5">
    <source>
        <dbReference type="SAM" id="MobiDB-lite"/>
    </source>
</evidence>
<comment type="caution">
    <text evidence="8">The sequence shown here is derived from an EMBL/GenBank/DDBJ whole genome shotgun (WGS) entry which is preliminary data.</text>
</comment>
<dbReference type="InterPro" id="IPR011050">
    <property type="entry name" value="Pectin_lyase_fold/virulence"/>
</dbReference>
<dbReference type="Proteomes" id="UP000635477">
    <property type="component" value="Unassembled WGS sequence"/>
</dbReference>
<sequence length="450" mass="46483">MKRFTLLSLLPAVLGCANTETNACASAVANNGEAFCATFTQNAVAEATGLPEWASACSNKPKNISKECSCHFAAGGEGVASATKTGDAPVQTKAPATTFATVVTNTPVAASSVAQKSVSEPAAQEPASSAASGGPASSAVSEKAPQATGGEATEGGSCGAAKVDELVGYGDGTTGGGSAQAVTVASCADLTSAAANGGVINIDGNLSGCDIIKVESDTSIIGVGAESGLTGGGFRMKDATNIIIRNLKMNNPPEGKDLIDIESSTYIWVDHCDLSAAGITGDKDHYDGLLDAKRGSDFLTFSWNKFSDHWKASLLGHSDSNAAEDTGKLQVTYHHNYWSKINSRAPSVRFGTAHIYSSCYEDLPTSGVNSRMGAQVLVEQCSFTNVKRAIVTNLDSDEEGFAFEQNNIFTKSDIEITQEKEFTPPYSYTTDPASCICELVKAKAGTGVIA</sequence>
<keyword evidence="3 4" id="KW-0456">Lyase</keyword>
<dbReference type="AlphaFoldDB" id="A0A8H4UJK3"/>
<keyword evidence="4" id="KW-0119">Carbohydrate metabolism</keyword>
<dbReference type="GO" id="GO:0005576">
    <property type="term" value="C:extracellular region"/>
    <property type="evidence" value="ECO:0007669"/>
    <property type="project" value="UniProtKB-SubCell"/>
</dbReference>
<name>A0A8H4UJK3_9HYPO</name>
<dbReference type="Pfam" id="PF00544">
    <property type="entry name" value="Pectate_lyase_4"/>
    <property type="match status" value="1"/>
</dbReference>
<comment type="similarity">
    <text evidence="1 4">Belongs to the polysaccharide lyase 1 family.</text>
</comment>
<evidence type="ECO:0000256" key="3">
    <source>
        <dbReference type="ARBA" id="ARBA00023239"/>
    </source>
</evidence>
<dbReference type="SMART" id="SM00656">
    <property type="entry name" value="Amb_all"/>
    <property type="match status" value="1"/>
</dbReference>
<feature type="signal peptide" evidence="6">
    <location>
        <begin position="1"/>
        <end position="19"/>
    </location>
</feature>
<dbReference type="InterPro" id="IPR012334">
    <property type="entry name" value="Pectin_lyas_fold"/>
</dbReference>
<dbReference type="Gene3D" id="2.160.20.10">
    <property type="entry name" value="Single-stranded right-handed beta-helix, Pectin lyase-like"/>
    <property type="match status" value="1"/>
</dbReference>
<evidence type="ECO:0000313" key="8">
    <source>
        <dbReference type="EMBL" id="KAF4977384.1"/>
    </source>
</evidence>